<dbReference type="AlphaFoldDB" id="A0A0R1L534"/>
<gene>
    <name evidence="1" type="ORF">FD17_GL000657</name>
</gene>
<dbReference type="Proteomes" id="UP000051581">
    <property type="component" value="Unassembled WGS sequence"/>
</dbReference>
<name>A0A0R1L534_9LACO</name>
<sequence>MADENNEQIKKVSRENLDDIVPTLTRMISDPDGNFSIFDWGHGEIIGIVQHHKDYPDTAIEDVLNQGVSSGLGYKYEPVDEEHFQVEGNDRKLVKGIVASRDAAVLIDPEIPENILDYLKVDMLNTLGVPGLHTEYPGEY</sequence>
<comment type="caution">
    <text evidence="1">The sequence shown here is derived from an EMBL/GenBank/DDBJ whole genome shotgun (WGS) entry which is preliminary data.</text>
</comment>
<keyword evidence="2" id="KW-1185">Reference proteome</keyword>
<evidence type="ECO:0000313" key="2">
    <source>
        <dbReference type="Proteomes" id="UP000051581"/>
    </source>
</evidence>
<accession>A0A0R1L534</accession>
<reference evidence="1 2" key="1">
    <citation type="journal article" date="2015" name="Genome Announc.">
        <title>Expanding the biotechnology potential of lactobacilli through comparative genomics of 213 strains and associated genera.</title>
        <authorList>
            <person name="Sun Z."/>
            <person name="Harris H.M."/>
            <person name="McCann A."/>
            <person name="Guo C."/>
            <person name="Argimon S."/>
            <person name="Zhang W."/>
            <person name="Yang X."/>
            <person name="Jeffery I.B."/>
            <person name="Cooney J.C."/>
            <person name="Kagawa T.F."/>
            <person name="Liu W."/>
            <person name="Song Y."/>
            <person name="Salvetti E."/>
            <person name="Wrobel A."/>
            <person name="Rasinkangas P."/>
            <person name="Parkhill J."/>
            <person name="Rea M.C."/>
            <person name="O'Sullivan O."/>
            <person name="Ritari J."/>
            <person name="Douillard F.P."/>
            <person name="Paul Ross R."/>
            <person name="Yang R."/>
            <person name="Briner A.E."/>
            <person name="Felis G.E."/>
            <person name="de Vos W.M."/>
            <person name="Barrangou R."/>
            <person name="Klaenhammer T.R."/>
            <person name="Caufield P.W."/>
            <person name="Cui Y."/>
            <person name="Zhang H."/>
            <person name="O'Toole P.W."/>
        </authorList>
    </citation>
    <scope>NUCLEOTIDE SEQUENCE [LARGE SCALE GENOMIC DNA]</scope>
    <source>
        <strain evidence="1 2">DSM 19904</strain>
    </source>
</reference>
<evidence type="ECO:0000313" key="1">
    <source>
        <dbReference type="EMBL" id="KRK88009.1"/>
    </source>
</evidence>
<dbReference type="RefSeq" id="WP_057825548.1">
    <property type="nucleotide sequence ID" value="NZ_AZEA01000013.1"/>
</dbReference>
<dbReference type="PATRIC" id="fig|1423808.3.peg.661"/>
<dbReference type="EMBL" id="AZEA01000013">
    <property type="protein sequence ID" value="KRK88009.1"/>
    <property type="molecule type" value="Genomic_DNA"/>
</dbReference>
<protein>
    <submittedName>
        <fullName evidence="1">Uncharacterized protein</fullName>
    </submittedName>
</protein>
<dbReference type="OrthoDB" id="2306186at2"/>
<organism evidence="1 2">
    <name type="scientific">Lentilactobacillus sunkii DSM 19904</name>
    <dbReference type="NCBI Taxonomy" id="1423808"/>
    <lineage>
        <taxon>Bacteria</taxon>
        <taxon>Bacillati</taxon>
        <taxon>Bacillota</taxon>
        <taxon>Bacilli</taxon>
        <taxon>Lactobacillales</taxon>
        <taxon>Lactobacillaceae</taxon>
        <taxon>Lentilactobacillus</taxon>
    </lineage>
</organism>
<proteinExistence type="predicted"/>